<proteinExistence type="predicted"/>
<feature type="compositionally biased region" description="Gly residues" evidence="1">
    <location>
        <begin position="8"/>
        <end position="20"/>
    </location>
</feature>
<dbReference type="Proteomes" id="UP000010290">
    <property type="component" value="Chromosome"/>
</dbReference>
<feature type="region of interest" description="Disordered" evidence="1">
    <location>
        <begin position="1"/>
        <end position="26"/>
    </location>
</feature>
<dbReference type="RefSeq" id="WP_008914800.1">
    <property type="nucleotide sequence ID" value="NZ_CM001773.1"/>
</dbReference>
<sequence length="99" mass="10059">MTPFSPKNGGGEEPGGGGNNTTGLKTTDVESTFKGYINKADDAVNTFLAANTEDGVLSLSSSGSLELQCLMADQSISAQTATATLKSIKDSISAAARNI</sequence>
<organism evidence="2 3">
    <name type="scientific">Providencia sneebia DSM 19967</name>
    <dbReference type="NCBI Taxonomy" id="1141660"/>
    <lineage>
        <taxon>Bacteria</taxon>
        <taxon>Pseudomonadati</taxon>
        <taxon>Pseudomonadota</taxon>
        <taxon>Gammaproteobacteria</taxon>
        <taxon>Enterobacterales</taxon>
        <taxon>Morganellaceae</taxon>
        <taxon>Providencia</taxon>
    </lineage>
</organism>
<gene>
    <name evidence="2" type="ORF">OO7_04679</name>
</gene>
<dbReference type="EMBL" id="AKKN01000005">
    <property type="protein sequence ID" value="EKT60093.1"/>
    <property type="molecule type" value="Genomic_DNA"/>
</dbReference>
<protein>
    <submittedName>
        <fullName evidence="2">Uncharacterized protein</fullName>
    </submittedName>
</protein>
<accession>K8WHN6</accession>
<dbReference type="AlphaFoldDB" id="K8WHN6"/>
<dbReference type="PATRIC" id="fig|1141660.3.peg.948"/>
<reference evidence="2" key="1">
    <citation type="journal article" date="2012" name="BMC Genomics">
        <title>Comparative genomics of bacteria in the genus Providencia isolated from wild Drosophila melanogaster.</title>
        <authorList>
            <person name="Galac M.R."/>
            <person name="Lazzaro B.P."/>
        </authorList>
    </citation>
    <scope>NUCLEOTIDE SEQUENCE [LARGE SCALE GENOMIC DNA]</scope>
    <source>
        <strain evidence="2">DSM 19967</strain>
    </source>
</reference>
<dbReference type="HOGENOM" id="CLU_177879_0_0_6"/>
<name>K8WHN6_9GAMM</name>
<evidence type="ECO:0000313" key="2">
    <source>
        <dbReference type="EMBL" id="EKT60093.1"/>
    </source>
</evidence>
<keyword evidence="3" id="KW-1185">Reference proteome</keyword>
<evidence type="ECO:0000256" key="1">
    <source>
        <dbReference type="SAM" id="MobiDB-lite"/>
    </source>
</evidence>
<evidence type="ECO:0000313" key="3">
    <source>
        <dbReference type="Proteomes" id="UP000010290"/>
    </source>
</evidence>
<comment type="caution">
    <text evidence="2">The sequence shown here is derived from an EMBL/GenBank/DDBJ whole genome shotgun (WGS) entry which is preliminary data.</text>
</comment>